<keyword evidence="3" id="KW-0547">Nucleotide-binding</keyword>
<dbReference type="GO" id="GO:0005524">
    <property type="term" value="F:ATP binding"/>
    <property type="evidence" value="ECO:0007669"/>
    <property type="project" value="UniProtKB-KW"/>
</dbReference>
<evidence type="ECO:0000313" key="6">
    <source>
        <dbReference type="EMBL" id="GAA0570676.1"/>
    </source>
</evidence>
<dbReference type="InterPro" id="IPR003593">
    <property type="entry name" value="AAA+_ATPase"/>
</dbReference>
<evidence type="ECO:0000256" key="2">
    <source>
        <dbReference type="ARBA" id="ARBA00022448"/>
    </source>
</evidence>
<dbReference type="RefSeq" id="WP_343893725.1">
    <property type="nucleotide sequence ID" value="NZ_BAAAFZ010000008.1"/>
</dbReference>
<accession>A0ABP3PTG2</accession>
<evidence type="ECO:0000256" key="3">
    <source>
        <dbReference type="ARBA" id="ARBA00022741"/>
    </source>
</evidence>
<organism evidence="6 7">
    <name type="scientific">Craurococcus roseus</name>
    <dbReference type="NCBI Taxonomy" id="77585"/>
    <lineage>
        <taxon>Bacteria</taxon>
        <taxon>Pseudomonadati</taxon>
        <taxon>Pseudomonadota</taxon>
        <taxon>Alphaproteobacteria</taxon>
        <taxon>Acetobacterales</taxon>
        <taxon>Acetobacteraceae</taxon>
        <taxon>Craurococcus</taxon>
    </lineage>
</organism>
<dbReference type="EMBL" id="BAAAFZ010000008">
    <property type="protein sequence ID" value="GAA0570676.1"/>
    <property type="molecule type" value="Genomic_DNA"/>
</dbReference>
<comment type="caution">
    <text evidence="6">The sequence shown here is derived from an EMBL/GenBank/DDBJ whole genome shotgun (WGS) entry which is preliminary data.</text>
</comment>
<dbReference type="PROSITE" id="PS00211">
    <property type="entry name" value="ABC_TRANSPORTER_1"/>
    <property type="match status" value="1"/>
</dbReference>
<evidence type="ECO:0000313" key="7">
    <source>
        <dbReference type="Proteomes" id="UP001501588"/>
    </source>
</evidence>
<dbReference type="Proteomes" id="UP001501588">
    <property type="component" value="Unassembled WGS sequence"/>
</dbReference>
<protein>
    <submittedName>
        <fullName evidence="6">ABC transporter ATP-binding protein</fullName>
    </submittedName>
</protein>
<dbReference type="Gene3D" id="3.40.50.300">
    <property type="entry name" value="P-loop containing nucleotide triphosphate hydrolases"/>
    <property type="match status" value="1"/>
</dbReference>
<name>A0ABP3PTG2_9PROT</name>
<dbReference type="Pfam" id="PF00005">
    <property type="entry name" value="ABC_tran"/>
    <property type="match status" value="1"/>
</dbReference>
<keyword evidence="4 6" id="KW-0067">ATP-binding</keyword>
<feature type="domain" description="ABC transporter" evidence="5">
    <location>
        <begin position="16"/>
        <end position="248"/>
    </location>
</feature>
<comment type="similarity">
    <text evidence="1">Belongs to the ABC transporter superfamily.</text>
</comment>
<dbReference type="InterPro" id="IPR050166">
    <property type="entry name" value="ABC_transporter_ATP-bind"/>
</dbReference>
<evidence type="ECO:0000256" key="1">
    <source>
        <dbReference type="ARBA" id="ARBA00005417"/>
    </source>
</evidence>
<sequence length="276" mass="30131">MASDPAVPPFSSKDAVVCRGVSKVWAAGTARAHEALRDVDLDVSPGEFVVLLGPSGCGKSTLLYLVAGLELATGGEIWSFRNPVDRPSPDRSLIFQETSLFPWLSVWQNVAFGLSIRGAPEEERRAVAREALARVGLSEAMHKRPDELSGGMRQRVAVARALAMRPKVLLMDEPFAALDVQTRAKMQDFLLDVWRDSGASVLFVTHHIDEAVALADRVVVFTARPGRIKTVLPVDLPRPRDPFSPECERLRVRLTGELRGEVDRAFAEQEGLAGAA</sequence>
<dbReference type="InterPro" id="IPR003439">
    <property type="entry name" value="ABC_transporter-like_ATP-bd"/>
</dbReference>
<reference evidence="7" key="1">
    <citation type="journal article" date="2019" name="Int. J. Syst. Evol. Microbiol.">
        <title>The Global Catalogue of Microorganisms (GCM) 10K type strain sequencing project: providing services to taxonomists for standard genome sequencing and annotation.</title>
        <authorList>
            <consortium name="The Broad Institute Genomics Platform"/>
            <consortium name="The Broad Institute Genome Sequencing Center for Infectious Disease"/>
            <person name="Wu L."/>
            <person name="Ma J."/>
        </authorList>
    </citation>
    <scope>NUCLEOTIDE SEQUENCE [LARGE SCALE GENOMIC DNA]</scope>
    <source>
        <strain evidence="7">JCM 9933</strain>
    </source>
</reference>
<dbReference type="InterPro" id="IPR027417">
    <property type="entry name" value="P-loop_NTPase"/>
</dbReference>
<gene>
    <name evidence="6" type="ORF">GCM10009416_06560</name>
</gene>
<dbReference type="PANTHER" id="PTHR42788:SF13">
    <property type="entry name" value="ALIPHATIC SULFONATES IMPORT ATP-BINDING PROTEIN SSUB"/>
    <property type="match status" value="1"/>
</dbReference>
<dbReference type="InterPro" id="IPR017871">
    <property type="entry name" value="ABC_transporter-like_CS"/>
</dbReference>
<evidence type="ECO:0000259" key="5">
    <source>
        <dbReference type="PROSITE" id="PS50893"/>
    </source>
</evidence>
<dbReference type="SMART" id="SM00382">
    <property type="entry name" value="AAA"/>
    <property type="match status" value="1"/>
</dbReference>
<proteinExistence type="inferred from homology"/>
<evidence type="ECO:0000256" key="4">
    <source>
        <dbReference type="ARBA" id="ARBA00022840"/>
    </source>
</evidence>
<keyword evidence="7" id="KW-1185">Reference proteome</keyword>
<dbReference type="PANTHER" id="PTHR42788">
    <property type="entry name" value="TAURINE IMPORT ATP-BINDING PROTEIN-RELATED"/>
    <property type="match status" value="1"/>
</dbReference>
<dbReference type="SUPFAM" id="SSF52540">
    <property type="entry name" value="P-loop containing nucleoside triphosphate hydrolases"/>
    <property type="match status" value="1"/>
</dbReference>
<dbReference type="PROSITE" id="PS50893">
    <property type="entry name" value="ABC_TRANSPORTER_2"/>
    <property type="match status" value="1"/>
</dbReference>
<dbReference type="CDD" id="cd03293">
    <property type="entry name" value="ABC_NrtD_SsuB_transporters"/>
    <property type="match status" value="1"/>
</dbReference>
<keyword evidence="2" id="KW-0813">Transport</keyword>